<comment type="caution">
    <text evidence="1">The sequence shown here is derived from an EMBL/GenBank/DDBJ whole genome shotgun (WGS) entry which is preliminary data.</text>
</comment>
<dbReference type="Pfam" id="PF09707">
    <property type="entry name" value="Cas_Cas2CT1978"/>
    <property type="match status" value="1"/>
</dbReference>
<dbReference type="RefSeq" id="WP_081664144.1">
    <property type="nucleotide sequence ID" value="NZ_MVOG01000039.1"/>
</dbReference>
<accession>A0A2A2EEV5</accession>
<sequence length="127" mass="14651">MVVIVLTACPTGLRGDVSRWLLEIAPGVFVGHVTARVRDRLWERIVDTLKDGRAIMVFSARNEQHMDFRVFRSDWQPVDCDGLQLIKHPNESDEQESLETFAGKPRRGWSNAAKYRRARRYGKRPGE</sequence>
<dbReference type="NCBIfam" id="TIGR01873">
    <property type="entry name" value="cas_CT1978"/>
    <property type="match status" value="1"/>
</dbReference>
<keyword evidence="2" id="KW-1185">Reference proteome</keyword>
<organism evidence="1 2">
    <name type="scientific">Bifidobacterium italicum</name>
    <dbReference type="NCBI Taxonomy" id="1960968"/>
    <lineage>
        <taxon>Bacteria</taxon>
        <taxon>Bacillati</taxon>
        <taxon>Actinomycetota</taxon>
        <taxon>Actinomycetes</taxon>
        <taxon>Bifidobacteriales</taxon>
        <taxon>Bifidobacteriaceae</taxon>
        <taxon>Bifidobacterium</taxon>
    </lineage>
</organism>
<evidence type="ECO:0000313" key="1">
    <source>
        <dbReference type="EMBL" id="PAU67573.1"/>
    </source>
</evidence>
<dbReference type="Gene3D" id="3.30.70.240">
    <property type="match status" value="1"/>
</dbReference>
<dbReference type="InterPro" id="IPR010152">
    <property type="entry name" value="CRISPR-assoc_prot_Cas2_sub"/>
</dbReference>
<protein>
    <submittedName>
        <fullName evidence="1">CRISPR-associated protein Cas2</fullName>
    </submittedName>
</protein>
<dbReference type="Proteomes" id="UP000217986">
    <property type="component" value="Unassembled WGS sequence"/>
</dbReference>
<evidence type="ECO:0000313" key="2">
    <source>
        <dbReference type="Proteomes" id="UP000217986"/>
    </source>
</evidence>
<reference evidence="1 2" key="1">
    <citation type="journal article" date="2017" name="ISME J.">
        <title>Unveiling bifidobacterial biogeography across the mammalian branch of the tree of life.</title>
        <authorList>
            <person name="Milani C."/>
            <person name="Mangifesta M."/>
            <person name="Mancabelli L."/>
            <person name="Lugli G.A."/>
            <person name="James K."/>
            <person name="Duranti S."/>
            <person name="Turroni F."/>
            <person name="Ferrario C."/>
            <person name="Ossiprandi M.C."/>
            <person name="van Sinderen D."/>
            <person name="Ventura M."/>
        </authorList>
    </citation>
    <scope>NUCLEOTIDE SEQUENCE [LARGE SCALE GENOMIC DNA]</scope>
    <source>
        <strain evidence="1 2">70</strain>
    </source>
</reference>
<gene>
    <name evidence="1" type="ORF">B1400_1641</name>
</gene>
<proteinExistence type="predicted"/>
<name>A0A2A2EEV5_9BIFI</name>
<dbReference type="AlphaFoldDB" id="A0A2A2EEV5"/>
<dbReference type="CDD" id="cd09755">
    <property type="entry name" value="Cas2_I-E"/>
    <property type="match status" value="1"/>
</dbReference>
<dbReference type="OrthoDB" id="9803913at2"/>
<dbReference type="EMBL" id="MVOG01000039">
    <property type="protein sequence ID" value="PAU67573.1"/>
    <property type="molecule type" value="Genomic_DNA"/>
</dbReference>